<evidence type="ECO:0000256" key="3">
    <source>
        <dbReference type="ARBA" id="ARBA00022475"/>
    </source>
</evidence>
<evidence type="ECO:0000256" key="4">
    <source>
        <dbReference type="ARBA" id="ARBA00022519"/>
    </source>
</evidence>
<keyword evidence="9" id="KW-0489">Methyltransferase</keyword>
<comment type="function">
    <text evidence="9">Plays an essential role in type IV pili and type II pseudopili formation by proteolytically removing the leader sequence from substrate proteins and subsequently monomethylating the alpha-amino group of the newly exposed N-terminal phenylalanine.</text>
</comment>
<evidence type="ECO:0000256" key="1">
    <source>
        <dbReference type="ARBA" id="ARBA00004429"/>
    </source>
</evidence>
<dbReference type="AlphaFoldDB" id="A0A7T0BTA1"/>
<evidence type="ECO:0000313" key="14">
    <source>
        <dbReference type="Proteomes" id="UP000594688"/>
    </source>
</evidence>
<keyword evidence="9" id="KW-0378">Hydrolase</keyword>
<keyword evidence="4" id="KW-0997">Cell inner membrane</keyword>
<keyword evidence="3" id="KW-1003">Cell membrane</keyword>
<sequence length="264" mass="28658">MTAFELVPQWLWVFAAMIMGMLFGSFSNVCIARMPKRESVAYPPSNCPKCKSPISAIDNIPVLSYLILGGKCRACKEPISIQYPIVETVTGLLMAAVVWKFGATIESLLHLIIMPPLVIITMIDIEHQIIPDRITLPGIVYGLAAGSWLHGWADSLIGLLVGGGSFLLLAEVYQRTRGVQGMGGGDIKYIAAAGAFLGWQQVMVVIFGGSLLGALFGALGMSVKRIKFLTRIPFGPFLVLATLLSIFFGNELIDLYLEYAGMKQ</sequence>
<keyword evidence="6 10" id="KW-1133">Transmembrane helix</keyword>
<comment type="subcellular location">
    <subcellularLocation>
        <location evidence="1">Cell inner membrane</location>
        <topology evidence="1">Multi-pass membrane protein</topology>
    </subcellularLocation>
    <subcellularLocation>
        <location evidence="9">Cell membrane</location>
        <topology evidence="9">Multi-pass membrane protein</topology>
    </subcellularLocation>
</comment>
<dbReference type="InterPro" id="IPR050882">
    <property type="entry name" value="Prepilin_peptidase/N-MTase"/>
</dbReference>
<keyword evidence="5 9" id="KW-0812">Transmembrane</keyword>
<dbReference type="KEGG" id="nli:G3M70_01335"/>
<comment type="similarity">
    <text evidence="2 8">Belongs to the peptidase A24 family.</text>
</comment>
<name>A0A7T0BTA1_9BACT</name>
<proteinExistence type="inferred from homology"/>
<evidence type="ECO:0000256" key="2">
    <source>
        <dbReference type="ARBA" id="ARBA00005801"/>
    </source>
</evidence>
<dbReference type="PANTHER" id="PTHR30487:SF0">
    <property type="entry name" value="PREPILIN LEADER PEPTIDASE_N-METHYLTRANSFERASE-RELATED"/>
    <property type="match status" value="1"/>
</dbReference>
<gene>
    <name evidence="13" type="ORF">G3M70_01335</name>
</gene>
<dbReference type="EC" id="3.4.23.43" evidence="9"/>
<dbReference type="GO" id="GO:0008168">
    <property type="term" value="F:methyltransferase activity"/>
    <property type="evidence" value="ECO:0007669"/>
    <property type="project" value="UniProtKB-KW"/>
</dbReference>
<evidence type="ECO:0000256" key="8">
    <source>
        <dbReference type="RuleBase" id="RU003793"/>
    </source>
</evidence>
<dbReference type="EC" id="2.1.1.-" evidence="9"/>
<dbReference type="GO" id="GO:0004190">
    <property type="term" value="F:aspartic-type endopeptidase activity"/>
    <property type="evidence" value="ECO:0007669"/>
    <property type="project" value="UniProtKB-EC"/>
</dbReference>
<comment type="catalytic activity">
    <reaction evidence="9">
        <text>Typically cleaves a -Gly-|-Phe- bond to release an N-terminal, basic peptide of 5-8 residues from type IV prepilin, and then N-methylates the new N-terminal amino group, the methyl donor being S-adenosyl-L-methionine.</text>
        <dbReference type="EC" id="3.4.23.43"/>
    </reaction>
</comment>
<dbReference type="InterPro" id="IPR014032">
    <property type="entry name" value="Peptidase_A24A_bac"/>
</dbReference>
<feature type="domain" description="Prepilin peptidase A24 N-terminal" evidence="12">
    <location>
        <begin position="18"/>
        <end position="101"/>
    </location>
</feature>
<feature type="transmembrane region" description="Helical" evidence="10">
    <location>
        <begin position="189"/>
        <end position="216"/>
    </location>
</feature>
<dbReference type="GO" id="GO:0006465">
    <property type="term" value="P:signal peptide processing"/>
    <property type="evidence" value="ECO:0007669"/>
    <property type="project" value="TreeGrafter"/>
</dbReference>
<accession>A0A7T0BTA1</accession>
<evidence type="ECO:0000256" key="5">
    <source>
        <dbReference type="ARBA" id="ARBA00022692"/>
    </source>
</evidence>
<dbReference type="GO" id="GO:0005886">
    <property type="term" value="C:plasma membrane"/>
    <property type="evidence" value="ECO:0007669"/>
    <property type="project" value="UniProtKB-SubCell"/>
</dbReference>
<dbReference type="InterPro" id="IPR010627">
    <property type="entry name" value="Prepilin_pept_A24_N"/>
</dbReference>
<dbReference type="Gene3D" id="1.20.120.1220">
    <property type="match status" value="1"/>
</dbReference>
<dbReference type="InterPro" id="IPR000045">
    <property type="entry name" value="Prepilin_IV_endopep_pep"/>
</dbReference>
<protein>
    <recommendedName>
        <fullName evidence="9">Prepilin leader peptidase/N-methyltransferase</fullName>
        <ecNumber evidence="9">2.1.1.-</ecNumber>
        <ecNumber evidence="9">3.4.23.43</ecNumber>
    </recommendedName>
</protein>
<evidence type="ECO:0000313" key="13">
    <source>
        <dbReference type="EMBL" id="QPJ60599.1"/>
    </source>
</evidence>
<dbReference type="Proteomes" id="UP000594688">
    <property type="component" value="Chromosome"/>
</dbReference>
<dbReference type="PRINTS" id="PR00864">
    <property type="entry name" value="PREPILNPTASE"/>
</dbReference>
<feature type="transmembrane region" description="Helical" evidence="10">
    <location>
        <begin position="139"/>
        <end position="169"/>
    </location>
</feature>
<dbReference type="PANTHER" id="PTHR30487">
    <property type="entry name" value="TYPE 4 PREPILIN-LIKE PROTEINS LEADER PEPTIDE-PROCESSING ENZYME"/>
    <property type="match status" value="1"/>
</dbReference>
<dbReference type="GO" id="GO:0032259">
    <property type="term" value="P:methylation"/>
    <property type="evidence" value="ECO:0007669"/>
    <property type="project" value="UniProtKB-KW"/>
</dbReference>
<organism evidence="13 14">
    <name type="scientific">Candidatus Nitronauta litoralis</name>
    <dbReference type="NCBI Taxonomy" id="2705533"/>
    <lineage>
        <taxon>Bacteria</taxon>
        <taxon>Pseudomonadati</taxon>
        <taxon>Nitrospinota/Tectimicrobiota group</taxon>
        <taxon>Nitrospinota</taxon>
        <taxon>Nitrospinia</taxon>
        <taxon>Nitrospinales</taxon>
        <taxon>Nitrospinaceae</taxon>
        <taxon>Candidatus Nitronauta</taxon>
    </lineage>
</organism>
<keyword evidence="9" id="KW-0511">Multifunctional enzyme</keyword>
<dbReference type="Pfam" id="PF06750">
    <property type="entry name" value="A24_N_bact"/>
    <property type="match status" value="1"/>
</dbReference>
<feature type="transmembrane region" description="Helical" evidence="10">
    <location>
        <begin position="12"/>
        <end position="31"/>
    </location>
</feature>
<keyword evidence="9" id="KW-0808">Transferase</keyword>
<evidence type="ECO:0000259" key="12">
    <source>
        <dbReference type="Pfam" id="PF06750"/>
    </source>
</evidence>
<keyword evidence="9" id="KW-0645">Protease</keyword>
<evidence type="ECO:0000256" key="7">
    <source>
        <dbReference type="ARBA" id="ARBA00023136"/>
    </source>
</evidence>
<evidence type="ECO:0000256" key="10">
    <source>
        <dbReference type="SAM" id="Phobius"/>
    </source>
</evidence>
<evidence type="ECO:0000256" key="6">
    <source>
        <dbReference type="ARBA" id="ARBA00022989"/>
    </source>
</evidence>
<feature type="domain" description="Prepilin type IV endopeptidase peptidase" evidence="11">
    <location>
        <begin position="112"/>
        <end position="217"/>
    </location>
</feature>
<keyword evidence="7 10" id="KW-0472">Membrane</keyword>
<dbReference type="Pfam" id="PF01478">
    <property type="entry name" value="Peptidase_A24"/>
    <property type="match status" value="1"/>
</dbReference>
<feature type="transmembrane region" description="Helical" evidence="10">
    <location>
        <begin position="108"/>
        <end position="127"/>
    </location>
</feature>
<evidence type="ECO:0000256" key="9">
    <source>
        <dbReference type="RuleBase" id="RU003794"/>
    </source>
</evidence>
<evidence type="ECO:0000259" key="11">
    <source>
        <dbReference type="Pfam" id="PF01478"/>
    </source>
</evidence>
<dbReference type="EMBL" id="CP048685">
    <property type="protein sequence ID" value="QPJ60599.1"/>
    <property type="molecule type" value="Genomic_DNA"/>
</dbReference>
<feature type="transmembrane region" description="Helical" evidence="10">
    <location>
        <begin position="228"/>
        <end position="248"/>
    </location>
</feature>
<reference evidence="13 14" key="1">
    <citation type="submission" date="2020-02" db="EMBL/GenBank/DDBJ databases">
        <title>Genomic and physiological characterization of two novel Nitrospinaceae genera.</title>
        <authorList>
            <person name="Mueller A.J."/>
            <person name="Jung M.-Y."/>
            <person name="Strachan C.R."/>
            <person name="Herbold C.W."/>
            <person name="Kirkegaard R.H."/>
            <person name="Daims H."/>
        </authorList>
    </citation>
    <scope>NUCLEOTIDE SEQUENCE [LARGE SCALE GENOMIC DNA]</scope>
    <source>
        <strain evidence="13">EB</strain>
    </source>
</reference>